<feature type="signal peptide" evidence="1">
    <location>
        <begin position="1"/>
        <end position="26"/>
    </location>
</feature>
<dbReference type="EMBL" id="CP036339">
    <property type="protein sequence ID" value="QDT73370.1"/>
    <property type="molecule type" value="Genomic_DNA"/>
</dbReference>
<proteinExistence type="predicted"/>
<feature type="chain" id="PRO_5021753083" description="PEP-CTERM protein-sorting domain-containing protein" evidence="1">
    <location>
        <begin position="27"/>
        <end position="281"/>
    </location>
</feature>
<organism evidence="2 3">
    <name type="scientific">Lacipirellula limnantheis</name>
    <dbReference type="NCBI Taxonomy" id="2528024"/>
    <lineage>
        <taxon>Bacteria</taxon>
        <taxon>Pseudomonadati</taxon>
        <taxon>Planctomycetota</taxon>
        <taxon>Planctomycetia</taxon>
        <taxon>Pirellulales</taxon>
        <taxon>Lacipirellulaceae</taxon>
        <taxon>Lacipirellula</taxon>
    </lineage>
</organism>
<evidence type="ECO:0000256" key="1">
    <source>
        <dbReference type="SAM" id="SignalP"/>
    </source>
</evidence>
<reference evidence="2 3" key="1">
    <citation type="submission" date="2019-02" db="EMBL/GenBank/DDBJ databases">
        <title>Deep-cultivation of Planctomycetes and their phenomic and genomic characterization uncovers novel biology.</title>
        <authorList>
            <person name="Wiegand S."/>
            <person name="Jogler M."/>
            <person name="Boedeker C."/>
            <person name="Pinto D."/>
            <person name="Vollmers J."/>
            <person name="Rivas-Marin E."/>
            <person name="Kohn T."/>
            <person name="Peeters S.H."/>
            <person name="Heuer A."/>
            <person name="Rast P."/>
            <person name="Oberbeckmann S."/>
            <person name="Bunk B."/>
            <person name="Jeske O."/>
            <person name="Meyerdierks A."/>
            <person name="Storesund J.E."/>
            <person name="Kallscheuer N."/>
            <person name="Luecker S."/>
            <person name="Lage O.M."/>
            <person name="Pohl T."/>
            <person name="Merkel B.J."/>
            <person name="Hornburger P."/>
            <person name="Mueller R.-W."/>
            <person name="Bruemmer F."/>
            <person name="Labrenz M."/>
            <person name="Spormann A.M."/>
            <person name="Op den Camp H."/>
            <person name="Overmann J."/>
            <person name="Amann R."/>
            <person name="Jetten M.S.M."/>
            <person name="Mascher T."/>
            <person name="Medema M.H."/>
            <person name="Devos D.P."/>
            <person name="Kaster A.-K."/>
            <person name="Ovreas L."/>
            <person name="Rohde M."/>
            <person name="Galperin M.Y."/>
            <person name="Jogler C."/>
        </authorList>
    </citation>
    <scope>NUCLEOTIDE SEQUENCE [LARGE SCALE GENOMIC DNA]</scope>
    <source>
        <strain evidence="2 3">I41</strain>
    </source>
</reference>
<accession>A0A517TYC0</accession>
<dbReference type="KEGG" id="llh:I41_25590"/>
<sequence length="281" mass="29660" precursor="true">MGTLRQTIYPVVLCRCCIAFVTVCWAASLASAVPITINNHSFEDKIFRLGHYGNGIQAWTVYGGTDVGTWRPTTAEFNLSTLDGDQIAYLHTGGSAAQQLSTGLVLGQKYHLSALLGALSSGLNTKGGSLQLWAGGTVASGNVVGGTILGSLSVADNQLTPGLFLPFSTEITAPSSGPLRGELLSVRFVSNGVEAELDNVQLDVEETPSDFDYDGDVDGRDFLIWQRGGSPYPLSASDLADWRSNFGTGLLAATNVAVPEPCTVSLLMLVMAGRLVRNRTA</sequence>
<dbReference type="Pfam" id="PF22825">
    <property type="entry name" value="HpiC1-like"/>
    <property type="match status" value="1"/>
</dbReference>
<dbReference type="AlphaFoldDB" id="A0A517TYC0"/>
<keyword evidence="3" id="KW-1185">Reference proteome</keyword>
<dbReference type="Proteomes" id="UP000317909">
    <property type="component" value="Chromosome"/>
</dbReference>
<keyword evidence="1" id="KW-0732">Signal</keyword>
<gene>
    <name evidence="2" type="ORF">I41_25590</name>
</gene>
<name>A0A517TYC0_9BACT</name>
<evidence type="ECO:0000313" key="3">
    <source>
        <dbReference type="Proteomes" id="UP000317909"/>
    </source>
</evidence>
<dbReference type="InterPro" id="IPR054720">
    <property type="entry name" value="HpiC1"/>
</dbReference>
<evidence type="ECO:0008006" key="4">
    <source>
        <dbReference type="Google" id="ProtNLM"/>
    </source>
</evidence>
<dbReference type="RefSeq" id="WP_145432970.1">
    <property type="nucleotide sequence ID" value="NZ_CP036339.1"/>
</dbReference>
<protein>
    <recommendedName>
        <fullName evidence="4">PEP-CTERM protein-sorting domain-containing protein</fullName>
    </recommendedName>
</protein>
<evidence type="ECO:0000313" key="2">
    <source>
        <dbReference type="EMBL" id="QDT73370.1"/>
    </source>
</evidence>